<dbReference type="Proteomes" id="UP000621516">
    <property type="component" value="Unassembled WGS sequence"/>
</dbReference>
<keyword evidence="1" id="KW-0802">TPR repeat</keyword>
<dbReference type="SMART" id="SM00028">
    <property type="entry name" value="TPR"/>
    <property type="match status" value="4"/>
</dbReference>
<evidence type="ECO:0008006" key="5">
    <source>
        <dbReference type="Google" id="ProtNLM"/>
    </source>
</evidence>
<feature type="repeat" description="TPR" evidence="1">
    <location>
        <begin position="308"/>
        <end position="341"/>
    </location>
</feature>
<dbReference type="Pfam" id="PF13181">
    <property type="entry name" value="TPR_8"/>
    <property type="match status" value="2"/>
</dbReference>
<dbReference type="Gene3D" id="1.25.40.10">
    <property type="entry name" value="Tetratricopeptide repeat domain"/>
    <property type="match status" value="3"/>
</dbReference>
<accession>A0A8J6PYM4</accession>
<name>A0A8J6PYM4_9FLAO</name>
<keyword evidence="4" id="KW-1185">Reference proteome</keyword>
<organism evidence="3 4">
    <name type="scientific">Aestuariibaculum marinum</name>
    <dbReference type="NCBI Taxonomy" id="2683592"/>
    <lineage>
        <taxon>Bacteria</taxon>
        <taxon>Pseudomonadati</taxon>
        <taxon>Bacteroidota</taxon>
        <taxon>Flavobacteriia</taxon>
        <taxon>Flavobacteriales</taxon>
        <taxon>Flavobacteriaceae</taxon>
    </lineage>
</organism>
<feature type="coiled-coil region" evidence="2">
    <location>
        <begin position="162"/>
        <end position="196"/>
    </location>
</feature>
<dbReference type="RefSeq" id="WP_188222689.1">
    <property type="nucleotide sequence ID" value="NZ_JACVXD010000002.1"/>
</dbReference>
<protein>
    <recommendedName>
        <fullName evidence="5">Protein involved in gliding motility SprE</fullName>
    </recommendedName>
</protein>
<dbReference type="EMBL" id="JACVXD010000002">
    <property type="protein sequence ID" value="MBD0823380.1"/>
    <property type="molecule type" value="Genomic_DNA"/>
</dbReference>
<proteinExistence type="predicted"/>
<evidence type="ECO:0000313" key="4">
    <source>
        <dbReference type="Proteomes" id="UP000621516"/>
    </source>
</evidence>
<gene>
    <name evidence="3" type="ORF">ICJ85_05045</name>
</gene>
<dbReference type="SUPFAM" id="SSF48452">
    <property type="entry name" value="TPR-like"/>
    <property type="match status" value="2"/>
</dbReference>
<keyword evidence="2" id="KW-0175">Coiled coil</keyword>
<dbReference type="InterPro" id="IPR011990">
    <property type="entry name" value="TPR-like_helical_dom_sf"/>
</dbReference>
<reference evidence="3 4" key="1">
    <citation type="journal article" date="2018" name="J. Microbiol.">
        <title>Aestuariibaculum marinum sp. nov., a marine bacterium isolated from seawater in South Korea.</title>
        <authorList>
            <person name="Choi J."/>
            <person name="Lee D."/>
            <person name="Jang J.H."/>
            <person name="Cha S."/>
            <person name="Seo T."/>
        </authorList>
    </citation>
    <scope>NUCLEOTIDE SEQUENCE [LARGE SCALE GENOMIC DNA]</scope>
    <source>
        <strain evidence="3 4">IP7</strain>
    </source>
</reference>
<evidence type="ECO:0000256" key="1">
    <source>
        <dbReference type="PROSITE-ProRule" id="PRU00339"/>
    </source>
</evidence>
<evidence type="ECO:0000256" key="2">
    <source>
        <dbReference type="SAM" id="Coils"/>
    </source>
</evidence>
<dbReference type="PROSITE" id="PS51257">
    <property type="entry name" value="PROKAR_LIPOPROTEIN"/>
    <property type="match status" value="1"/>
</dbReference>
<dbReference type="PROSITE" id="PS50005">
    <property type="entry name" value="TPR"/>
    <property type="match status" value="1"/>
</dbReference>
<sequence>MKASYKVPSIIACSILLVVSCSRKKDKFISRNFHAVTAEFNTLYNGYNALEQGRASLNESYTDNYWDVLPIERLEVFDEVILPGQSKNESFSTAEEKAVKAIQKHSMNIGGKEKNPQMDEAYLLLGKARYFDQRFVPALEAFNYILYKYAASDKINQARIWREKTNIRLENNELAIKNLKRLLEQEELEDQDLADATSMLAQAYLNTKSIDSAITQLEVASNVTKSNDERGRYRFIQGQLYNELGYKDSANIAFDKVIELNRKTPRIYMISAYLEKMKNFDYENEDRMALLELLTDLEENRENRPYLDKIYFQKGQYYQNTNAEALAIEYYNKSLRTNSRDRLLKAKNYEILGDINFDNSVYKEAGNYYDSTLTNLELNSKPYRVIKRKRDNLEDVIYYEGIAITNDSILRLVRLPDAERITYFQGFIDDLKAKAEAEKEKAEALERNQGLATVNAGGRQAPAFQGVGAPAQATFYFYNPTTVAYGKNEFIKKWGNRALEDNWRWSSRGVIGNIGGAGGTNIVAAATEEELYDPEYYISKIPTEQKVIDSISKDRNYAYYQLGLIYKEKFKEYELAKDKFQDLLESNPEERLILPSKYNLYKIYELLGENGEAAIAKNDIINNYPDTRYAMILSNPDMVSDEDENSPENLYQALYAQYENQEYADVISKSEDYINRFEGDAIVPKFELLKATATGRLYGFDAYSKAINFISVTYANKPEGKEAQHIESNVLPVLANKDFVKDSDSIRQQYKVIYTFKDAKKEQLEGFKTELDTVLSHVKYYKLQSSVDVYDTNTNFVVVHGITNKLVANTFEQLFAKEDKKKIKEPHFVISSKNYQIIQIHKNLNDFLNVDTN</sequence>
<dbReference type="AlphaFoldDB" id="A0A8J6PYM4"/>
<evidence type="ECO:0000313" key="3">
    <source>
        <dbReference type="EMBL" id="MBD0823380.1"/>
    </source>
</evidence>
<dbReference type="InterPro" id="IPR019734">
    <property type="entry name" value="TPR_rpt"/>
</dbReference>
<comment type="caution">
    <text evidence="3">The sequence shown here is derived from an EMBL/GenBank/DDBJ whole genome shotgun (WGS) entry which is preliminary data.</text>
</comment>